<sequence length="105" mass="11986">MDKQLRQEILTLSWSMHDQVEQAVLRHPAAANDSTFPEKQRLLLADMALHLLQTALKPGQLEDDRLINNLNGILSLSDDFIPHTDLRAVADTLFWAQQKKLNESQ</sequence>
<gene>
    <name evidence="1" type="ORF">CWC19_11505</name>
    <name evidence="2" type="ORF">CWC20_11660</name>
</gene>
<evidence type="ECO:0000313" key="3">
    <source>
        <dbReference type="Proteomes" id="UP000307164"/>
    </source>
</evidence>
<evidence type="ECO:0000313" key="2">
    <source>
        <dbReference type="EMBL" id="TMO74109.1"/>
    </source>
</evidence>
<accession>A0A5S3V8G2</accession>
<dbReference type="Proteomes" id="UP000307164">
    <property type="component" value="Unassembled WGS sequence"/>
</dbReference>
<name>A0A5S3V8G2_9GAMM</name>
<comment type="caution">
    <text evidence="1">The sequence shown here is derived from an EMBL/GenBank/DDBJ whole genome shotgun (WGS) entry which is preliminary data.</text>
</comment>
<evidence type="ECO:0000313" key="1">
    <source>
        <dbReference type="EMBL" id="TMO68100.1"/>
    </source>
</evidence>
<evidence type="ECO:0000313" key="4">
    <source>
        <dbReference type="Proteomes" id="UP000307217"/>
    </source>
</evidence>
<dbReference type="OrthoDB" id="8756810at2"/>
<dbReference type="Proteomes" id="UP000307217">
    <property type="component" value="Unassembled WGS sequence"/>
</dbReference>
<reference evidence="3 4" key="2">
    <citation type="submission" date="2019-06" db="EMBL/GenBank/DDBJ databases">
        <title>Co-occurence of chitin degradation, pigmentation and bioactivity in marine Pseudoalteromonas.</title>
        <authorList>
            <person name="Sonnenschein E.C."/>
            <person name="Bech P.K."/>
        </authorList>
    </citation>
    <scope>NUCLEOTIDE SEQUENCE [LARGE SCALE GENOMIC DNA]</scope>
    <source>
        <strain evidence="4">S3790</strain>
        <strain evidence="2 3">S3895</strain>
    </source>
</reference>
<proteinExistence type="predicted"/>
<dbReference type="AlphaFoldDB" id="A0A5S3V8G2"/>
<dbReference type="RefSeq" id="WP_138592005.1">
    <property type="nucleotide sequence ID" value="NZ_PNBW01000051.1"/>
</dbReference>
<organism evidence="1 4">
    <name type="scientific">Pseudoalteromonas aurantia</name>
    <dbReference type="NCBI Taxonomy" id="43654"/>
    <lineage>
        <taxon>Bacteria</taxon>
        <taxon>Pseudomonadati</taxon>
        <taxon>Pseudomonadota</taxon>
        <taxon>Gammaproteobacteria</taxon>
        <taxon>Alteromonadales</taxon>
        <taxon>Pseudoalteromonadaceae</taxon>
        <taxon>Pseudoalteromonas</taxon>
    </lineage>
</organism>
<reference evidence="1" key="3">
    <citation type="submission" date="2019-09" db="EMBL/GenBank/DDBJ databases">
        <title>Co-occurence of chitin degradation, pigmentation and bioactivity in marine Pseudoalteromonas.</title>
        <authorList>
            <person name="Sonnenschein E.C."/>
            <person name="Bech P.K."/>
        </authorList>
    </citation>
    <scope>NUCLEOTIDE SEQUENCE</scope>
    <source>
        <strain evidence="1">S3790</strain>
    </source>
</reference>
<keyword evidence="3" id="KW-1185">Reference proteome</keyword>
<dbReference type="EMBL" id="PNBW01000051">
    <property type="protein sequence ID" value="TMO74109.1"/>
    <property type="molecule type" value="Genomic_DNA"/>
</dbReference>
<dbReference type="EMBL" id="PNBX01000046">
    <property type="protein sequence ID" value="TMO68100.1"/>
    <property type="molecule type" value="Genomic_DNA"/>
</dbReference>
<reference evidence="1 4" key="1">
    <citation type="submission" date="2018-01" db="EMBL/GenBank/DDBJ databases">
        <authorList>
            <person name="Paulsen S."/>
            <person name="Gram L.K."/>
        </authorList>
    </citation>
    <scope>NUCLEOTIDE SEQUENCE [LARGE SCALE GENOMIC DNA]</scope>
    <source>
        <strain evidence="1 4">S3790</strain>
        <strain evidence="2">S3895</strain>
    </source>
</reference>
<protein>
    <submittedName>
        <fullName evidence="1">Uncharacterized protein</fullName>
    </submittedName>
</protein>